<evidence type="ECO:0000313" key="4">
    <source>
        <dbReference type="EMBL" id="MUK88344.1"/>
    </source>
</evidence>
<feature type="chain" id="PRO_5038665531" evidence="2">
    <location>
        <begin position="24"/>
        <end position="214"/>
    </location>
</feature>
<organism evidence="4 5">
    <name type="scientific">Ornithinibacillus caprae</name>
    <dbReference type="NCBI Taxonomy" id="2678566"/>
    <lineage>
        <taxon>Bacteria</taxon>
        <taxon>Bacillati</taxon>
        <taxon>Bacillota</taxon>
        <taxon>Bacilli</taxon>
        <taxon>Bacillales</taxon>
        <taxon>Bacillaceae</taxon>
        <taxon>Ornithinibacillus</taxon>
    </lineage>
</organism>
<dbReference type="Proteomes" id="UP000469125">
    <property type="component" value="Unassembled WGS sequence"/>
</dbReference>
<protein>
    <submittedName>
        <fullName evidence="4">DUF1311 domain-containing protein</fullName>
    </submittedName>
</protein>
<feature type="compositionally biased region" description="Basic and acidic residues" evidence="1">
    <location>
        <begin position="52"/>
        <end position="61"/>
    </location>
</feature>
<feature type="signal peptide" evidence="2">
    <location>
        <begin position="1"/>
        <end position="23"/>
    </location>
</feature>
<dbReference type="InterPro" id="IPR009739">
    <property type="entry name" value="LprI-like_N"/>
</dbReference>
<feature type="region of interest" description="Disordered" evidence="1">
    <location>
        <begin position="25"/>
        <end position="103"/>
    </location>
</feature>
<dbReference type="RefSeq" id="WP_155668335.1">
    <property type="nucleotide sequence ID" value="NZ_WOCA01000005.1"/>
</dbReference>
<dbReference type="AlphaFoldDB" id="A0A6N8FJ74"/>
<reference evidence="4 5" key="1">
    <citation type="submission" date="2019-11" db="EMBL/GenBank/DDBJ databases">
        <authorList>
            <person name="Li X."/>
        </authorList>
    </citation>
    <scope>NUCLEOTIDE SEQUENCE [LARGE SCALE GENOMIC DNA]</scope>
    <source>
        <strain evidence="4 5">L9</strain>
    </source>
</reference>
<evidence type="ECO:0000313" key="5">
    <source>
        <dbReference type="Proteomes" id="UP000469125"/>
    </source>
</evidence>
<dbReference type="Pfam" id="PF07007">
    <property type="entry name" value="LprI"/>
    <property type="match status" value="1"/>
</dbReference>
<name>A0A6N8FJ74_9BACI</name>
<feature type="domain" description="Lysozyme inhibitor LprI-like N-terminal" evidence="3">
    <location>
        <begin position="121"/>
        <end position="208"/>
    </location>
</feature>
<dbReference type="PANTHER" id="PTHR39176:SF1">
    <property type="entry name" value="PERIPLASMIC PROTEIN"/>
    <property type="match status" value="1"/>
</dbReference>
<dbReference type="PANTHER" id="PTHR39176">
    <property type="entry name" value="PERIPLASMIC PROTEIN-RELATED"/>
    <property type="match status" value="1"/>
</dbReference>
<dbReference type="EMBL" id="WOCA01000005">
    <property type="protein sequence ID" value="MUK88344.1"/>
    <property type="molecule type" value="Genomic_DNA"/>
</dbReference>
<comment type="caution">
    <text evidence="4">The sequence shown here is derived from an EMBL/GenBank/DDBJ whole genome shotgun (WGS) entry which is preliminary data.</text>
</comment>
<keyword evidence="5" id="KW-1185">Reference proteome</keyword>
<accession>A0A6N8FJ74</accession>
<feature type="compositionally biased region" description="Low complexity" evidence="1">
    <location>
        <begin position="25"/>
        <end position="46"/>
    </location>
</feature>
<keyword evidence="2" id="KW-0732">Signal</keyword>
<proteinExistence type="predicted"/>
<gene>
    <name evidence="4" type="ORF">GMD78_08075</name>
</gene>
<dbReference type="Gene3D" id="1.20.1270.180">
    <property type="match status" value="1"/>
</dbReference>
<evidence type="ECO:0000259" key="3">
    <source>
        <dbReference type="Pfam" id="PF07007"/>
    </source>
</evidence>
<evidence type="ECO:0000256" key="1">
    <source>
        <dbReference type="SAM" id="MobiDB-lite"/>
    </source>
</evidence>
<evidence type="ECO:0000256" key="2">
    <source>
        <dbReference type="SAM" id="SignalP"/>
    </source>
</evidence>
<sequence length="214" mass="24297">MKNNQKFLMGILTVLLVILTACGNSSNESDNHSSNNSSNQNENGESSSKDGSNIDKNKTENSSEGSETDQINDRDESSNHTSTYSSEGESSSSSDNEVTEKEEYLQKLNEMEELDRNLEAETTILAMEEQEAERFKTWDEELNKIYGVLKEQLSTEQMANLREEQRNWIEHRDEAAKEASLKYKGGSTESLEYVATQATLTRERCYELVAKYMK</sequence>
<dbReference type="PROSITE" id="PS51257">
    <property type="entry name" value="PROKAR_LIPOPROTEIN"/>
    <property type="match status" value="1"/>
</dbReference>
<feature type="compositionally biased region" description="Low complexity" evidence="1">
    <location>
        <begin position="81"/>
        <end position="94"/>
    </location>
</feature>